<gene>
    <name evidence="10" type="ORF">HPO_14426</name>
</gene>
<sequence length="525" mass="57638">MTNLTAPARPQIFERLTLAALGLLLILRIIAVIISPLELYADEAQYWRWGQALEWGYYSKPPMIAWVIHLTTALFGIHEWSVRLAAPLLHTAAAGLIFLTGRTMLDARAGFFAALLYALMPSVVLSSNVLSTDGVLMPFWCAGLYLLWRLRSGEGRWASAALLGGVIGAGMLSKYAMLYFLIGLALACLIDAPTRRAILTPRGLLAGVIAALIVAPHFAWNAANDFATVSHTVDNANLGGDLFNPENALTWFADQLGMFGPVSFLALLAGLFLYRSRRGEEASPERWLLCFILPVLIFILGQAVLSRAHANWTATAYPGAALLVAIWFSRGTALTLWASLGLNLLVAGLFMAMTMLPPASTTDLGLDNAMKRTRGWEASAQQVFAEAERLGATAVLVDEREAWHGLDFYARDRKLPLISWRRYAGPKSFSERQPLEGAIAERVLIASVHADLRPRLRSDFASFEPAGQVRIDLGKRGNGCPISRVFQLYIGEGYNPPERTREWENQFIGEMEFPEPPCLSAAYGG</sequence>
<feature type="transmembrane region" description="Helical" evidence="8">
    <location>
        <begin position="286"/>
        <end position="305"/>
    </location>
</feature>
<keyword evidence="6 8" id="KW-1133">Transmembrane helix</keyword>
<proteinExistence type="predicted"/>
<dbReference type="GO" id="GO:0009103">
    <property type="term" value="P:lipopolysaccharide biosynthetic process"/>
    <property type="evidence" value="ECO:0007669"/>
    <property type="project" value="UniProtKB-ARBA"/>
</dbReference>
<feature type="transmembrane region" description="Helical" evidence="8">
    <location>
        <begin position="202"/>
        <end position="220"/>
    </location>
</feature>
<evidence type="ECO:0000256" key="2">
    <source>
        <dbReference type="ARBA" id="ARBA00022475"/>
    </source>
</evidence>
<evidence type="ECO:0000256" key="3">
    <source>
        <dbReference type="ARBA" id="ARBA00022676"/>
    </source>
</evidence>
<organism evidence="10 11">
    <name type="scientific">Hyphomonas polymorpha PS728</name>
    <dbReference type="NCBI Taxonomy" id="1280954"/>
    <lineage>
        <taxon>Bacteria</taxon>
        <taxon>Pseudomonadati</taxon>
        <taxon>Pseudomonadota</taxon>
        <taxon>Alphaproteobacteria</taxon>
        <taxon>Hyphomonadales</taxon>
        <taxon>Hyphomonadaceae</taxon>
        <taxon>Hyphomonas</taxon>
    </lineage>
</organism>
<evidence type="ECO:0000256" key="5">
    <source>
        <dbReference type="ARBA" id="ARBA00022692"/>
    </source>
</evidence>
<evidence type="ECO:0000256" key="8">
    <source>
        <dbReference type="SAM" id="Phobius"/>
    </source>
</evidence>
<keyword evidence="5 8" id="KW-0812">Transmembrane</keyword>
<feature type="transmembrane region" description="Helical" evidence="8">
    <location>
        <begin position="12"/>
        <end position="34"/>
    </location>
</feature>
<name>A0A062VHK0_9PROT</name>
<protein>
    <recommendedName>
        <fullName evidence="9">Glycosyltransferase RgtA/B/C/D-like domain-containing protein</fullName>
    </recommendedName>
</protein>
<keyword evidence="4" id="KW-0808">Transferase</keyword>
<evidence type="ECO:0000313" key="10">
    <source>
        <dbReference type="EMBL" id="KCZ97543.1"/>
    </source>
</evidence>
<dbReference type="eggNOG" id="COG1807">
    <property type="taxonomic scope" value="Bacteria"/>
</dbReference>
<dbReference type="STRING" id="1280954.HPO_14426"/>
<keyword evidence="2" id="KW-1003">Cell membrane</keyword>
<keyword evidence="7 8" id="KW-0472">Membrane</keyword>
<dbReference type="PATRIC" id="fig|1280954.3.peg.2922"/>
<dbReference type="InterPro" id="IPR038731">
    <property type="entry name" value="RgtA/B/C-like"/>
</dbReference>
<feature type="transmembrane region" description="Helical" evidence="8">
    <location>
        <begin position="311"/>
        <end position="329"/>
    </location>
</feature>
<dbReference type="InterPro" id="IPR050297">
    <property type="entry name" value="LipidA_mod_glycosyltrf_83"/>
</dbReference>
<evidence type="ECO:0000259" key="9">
    <source>
        <dbReference type="Pfam" id="PF13231"/>
    </source>
</evidence>
<evidence type="ECO:0000256" key="7">
    <source>
        <dbReference type="ARBA" id="ARBA00023136"/>
    </source>
</evidence>
<evidence type="ECO:0000256" key="4">
    <source>
        <dbReference type="ARBA" id="ARBA00022679"/>
    </source>
</evidence>
<feature type="transmembrane region" description="Helical" evidence="8">
    <location>
        <begin position="256"/>
        <end position="274"/>
    </location>
</feature>
<accession>A0A062VHK0</accession>
<dbReference type="GO" id="GO:0005886">
    <property type="term" value="C:plasma membrane"/>
    <property type="evidence" value="ECO:0007669"/>
    <property type="project" value="UniProtKB-SubCell"/>
</dbReference>
<dbReference type="OrthoDB" id="9811222at2"/>
<keyword evidence="3" id="KW-0328">Glycosyltransferase</keyword>
<dbReference type="EMBL" id="ARYM01000018">
    <property type="protein sequence ID" value="KCZ97543.1"/>
    <property type="molecule type" value="Genomic_DNA"/>
</dbReference>
<feature type="domain" description="Glycosyltransferase RgtA/B/C/D-like" evidence="9">
    <location>
        <begin position="59"/>
        <end position="220"/>
    </location>
</feature>
<reference evidence="10 11" key="1">
    <citation type="journal article" date="2014" name="Antonie Van Leeuwenhoek">
        <title>Hyphomonas beringensis sp. nov. and Hyphomonas chukchiensis sp. nov., isolated from surface seawater of the Bering Sea and Chukchi Sea.</title>
        <authorList>
            <person name="Li C."/>
            <person name="Lai Q."/>
            <person name="Li G."/>
            <person name="Dong C."/>
            <person name="Wang J."/>
            <person name="Liao Y."/>
            <person name="Shao Z."/>
        </authorList>
    </citation>
    <scope>NUCLEOTIDE SEQUENCE [LARGE SCALE GENOMIC DNA]</scope>
    <source>
        <strain evidence="10 11">PS728</strain>
    </source>
</reference>
<dbReference type="Pfam" id="PF13231">
    <property type="entry name" value="PMT_2"/>
    <property type="match status" value="1"/>
</dbReference>
<dbReference type="RefSeq" id="WP_035600243.1">
    <property type="nucleotide sequence ID" value="NZ_ARYM01000018.1"/>
</dbReference>
<evidence type="ECO:0000256" key="6">
    <source>
        <dbReference type="ARBA" id="ARBA00022989"/>
    </source>
</evidence>
<feature type="transmembrane region" description="Helical" evidence="8">
    <location>
        <begin position="336"/>
        <end position="356"/>
    </location>
</feature>
<evidence type="ECO:0000256" key="1">
    <source>
        <dbReference type="ARBA" id="ARBA00004651"/>
    </source>
</evidence>
<feature type="transmembrane region" description="Helical" evidence="8">
    <location>
        <begin position="111"/>
        <end position="130"/>
    </location>
</feature>
<dbReference type="AlphaFoldDB" id="A0A062VHK0"/>
<comment type="subcellular location">
    <subcellularLocation>
        <location evidence="1">Cell membrane</location>
        <topology evidence="1">Multi-pass membrane protein</topology>
    </subcellularLocation>
</comment>
<dbReference type="PANTHER" id="PTHR33908:SF11">
    <property type="entry name" value="MEMBRANE PROTEIN"/>
    <property type="match status" value="1"/>
</dbReference>
<comment type="caution">
    <text evidence="10">The sequence shown here is derived from an EMBL/GenBank/DDBJ whole genome shotgun (WGS) entry which is preliminary data.</text>
</comment>
<evidence type="ECO:0000313" key="11">
    <source>
        <dbReference type="Proteomes" id="UP000027100"/>
    </source>
</evidence>
<dbReference type="Proteomes" id="UP000027100">
    <property type="component" value="Unassembled WGS sequence"/>
</dbReference>
<feature type="transmembrane region" description="Helical" evidence="8">
    <location>
        <begin position="157"/>
        <end position="190"/>
    </location>
</feature>
<dbReference type="PANTHER" id="PTHR33908">
    <property type="entry name" value="MANNOSYLTRANSFERASE YKCB-RELATED"/>
    <property type="match status" value="1"/>
</dbReference>
<keyword evidence="11" id="KW-1185">Reference proteome</keyword>
<feature type="transmembrane region" description="Helical" evidence="8">
    <location>
        <begin position="80"/>
        <end position="99"/>
    </location>
</feature>
<dbReference type="GO" id="GO:0016763">
    <property type="term" value="F:pentosyltransferase activity"/>
    <property type="evidence" value="ECO:0007669"/>
    <property type="project" value="TreeGrafter"/>
</dbReference>